<dbReference type="GO" id="GO:0012505">
    <property type="term" value="C:endomembrane system"/>
    <property type="evidence" value="ECO:0007669"/>
    <property type="project" value="UniProtKB-SubCell"/>
</dbReference>
<feature type="transmembrane region" description="Helical" evidence="6">
    <location>
        <begin position="276"/>
        <end position="300"/>
    </location>
</feature>
<evidence type="ECO:0000256" key="3">
    <source>
        <dbReference type="ARBA" id="ARBA00022692"/>
    </source>
</evidence>
<dbReference type="PROSITE" id="PS50850">
    <property type="entry name" value="MFS"/>
    <property type="match status" value="1"/>
</dbReference>
<organism evidence="8 9">
    <name type="scientific">Geoalkalibacter subterraneus</name>
    <dbReference type="NCBI Taxonomy" id="483547"/>
    <lineage>
        <taxon>Bacteria</taxon>
        <taxon>Pseudomonadati</taxon>
        <taxon>Thermodesulfobacteriota</taxon>
        <taxon>Desulfuromonadia</taxon>
        <taxon>Desulfuromonadales</taxon>
        <taxon>Geoalkalibacteraceae</taxon>
        <taxon>Geoalkalibacter</taxon>
    </lineage>
</organism>
<feature type="transmembrane region" description="Helical" evidence="6">
    <location>
        <begin position="370"/>
        <end position="393"/>
    </location>
</feature>
<feature type="transmembrane region" description="Helical" evidence="6">
    <location>
        <begin position="246"/>
        <end position="270"/>
    </location>
</feature>
<feature type="transmembrane region" description="Helical" evidence="6">
    <location>
        <begin position="336"/>
        <end position="358"/>
    </location>
</feature>
<dbReference type="OrthoDB" id="9768783at2"/>
<sequence>MENTPTRRKAWFGWCMYDWANSAFATIIMAAVFPVYFAALVPEGGASLPIPGMSRTVPATALWGYIISFSMLLVALSAPQIGAVADRHGARRRLLVICTLFGATATMLLGATRPGDYLLAGGLFILANYGFATGNIFYNSFLPALASGKQLDRLSSYGFALGYIGGGLALALVFVMIQWHEVFGFADAGSATRAGFVLTGAWWGLFAIPTFFWMRETALPQSPAPLMRGFRQYLATFAEIRRYPQLFLFLIAFLCYNDGIQTVIVVSAIFGKEELGLSQGTILACFLMIQFLAMPGTLFFGRVAEKWEARRSILITLCLFVGVTIYAFFMQTALEFWILAAVVALIFGGSQAVSRSLYGSLVPPHKSAEFFGFYAISNKFASILGPLTFGLIADLTGSARLSILSLIIFFIVGIILLLRVDVARGQALAQGEPP</sequence>
<comment type="subcellular location">
    <subcellularLocation>
        <location evidence="1">Endomembrane system</location>
        <topology evidence="1">Multi-pass membrane protein</topology>
    </subcellularLocation>
</comment>
<feature type="domain" description="Major facilitator superfamily (MFS) profile" evidence="7">
    <location>
        <begin position="23"/>
        <end position="425"/>
    </location>
</feature>
<keyword evidence="3 6" id="KW-0812">Transmembrane</keyword>
<evidence type="ECO:0000256" key="6">
    <source>
        <dbReference type="SAM" id="Phobius"/>
    </source>
</evidence>
<accession>A0A0B5FNM9</accession>
<dbReference type="PANTHER" id="PTHR23519:SF1">
    <property type="entry name" value="AUTOPHAGY-RELATED PROTEIN 22"/>
    <property type="match status" value="1"/>
</dbReference>
<feature type="transmembrane region" description="Helical" evidence="6">
    <location>
        <begin position="94"/>
        <end position="111"/>
    </location>
</feature>
<feature type="transmembrane region" description="Helical" evidence="6">
    <location>
        <begin position="191"/>
        <end position="213"/>
    </location>
</feature>
<feature type="transmembrane region" description="Helical" evidence="6">
    <location>
        <begin position="159"/>
        <end position="179"/>
    </location>
</feature>
<evidence type="ECO:0000256" key="2">
    <source>
        <dbReference type="ARBA" id="ARBA00022448"/>
    </source>
</evidence>
<dbReference type="InterPro" id="IPR036259">
    <property type="entry name" value="MFS_trans_sf"/>
</dbReference>
<evidence type="ECO:0000256" key="5">
    <source>
        <dbReference type="ARBA" id="ARBA00023136"/>
    </source>
</evidence>
<dbReference type="InterPro" id="IPR024671">
    <property type="entry name" value="Atg22-like"/>
</dbReference>
<evidence type="ECO:0000259" key="7">
    <source>
        <dbReference type="PROSITE" id="PS50850"/>
    </source>
</evidence>
<dbReference type="Pfam" id="PF11700">
    <property type="entry name" value="ATG22"/>
    <property type="match status" value="1"/>
</dbReference>
<dbReference type="Proteomes" id="UP000035036">
    <property type="component" value="Chromosome"/>
</dbReference>
<feature type="transmembrane region" description="Helical" evidence="6">
    <location>
        <begin position="21"/>
        <end position="42"/>
    </location>
</feature>
<dbReference type="AlphaFoldDB" id="A0A0B5FNM9"/>
<dbReference type="CDD" id="cd17482">
    <property type="entry name" value="MFS_YxiO_like"/>
    <property type="match status" value="1"/>
</dbReference>
<evidence type="ECO:0000313" key="8">
    <source>
        <dbReference type="EMBL" id="AJF06249.1"/>
    </source>
</evidence>
<dbReference type="GO" id="GO:0022857">
    <property type="term" value="F:transmembrane transporter activity"/>
    <property type="evidence" value="ECO:0007669"/>
    <property type="project" value="InterPro"/>
</dbReference>
<name>A0A0B5FNM9_9BACT</name>
<protein>
    <recommendedName>
        <fullName evidence="7">Major facilitator superfamily (MFS) profile domain-containing protein</fullName>
    </recommendedName>
</protein>
<proteinExistence type="predicted"/>
<evidence type="ECO:0000256" key="4">
    <source>
        <dbReference type="ARBA" id="ARBA00022989"/>
    </source>
</evidence>
<feature type="transmembrane region" description="Helical" evidence="6">
    <location>
        <begin position="312"/>
        <end position="330"/>
    </location>
</feature>
<dbReference type="HOGENOM" id="CLU_017518_3_0_7"/>
<feature type="transmembrane region" description="Helical" evidence="6">
    <location>
        <begin position="62"/>
        <end position="82"/>
    </location>
</feature>
<evidence type="ECO:0000256" key="1">
    <source>
        <dbReference type="ARBA" id="ARBA00004127"/>
    </source>
</evidence>
<dbReference type="InterPro" id="IPR020846">
    <property type="entry name" value="MFS_dom"/>
</dbReference>
<dbReference type="EMBL" id="CP010311">
    <property type="protein sequence ID" value="AJF06249.1"/>
    <property type="molecule type" value="Genomic_DNA"/>
</dbReference>
<feature type="transmembrane region" description="Helical" evidence="6">
    <location>
        <begin position="117"/>
        <end position="138"/>
    </location>
</feature>
<keyword evidence="5 6" id="KW-0472">Membrane</keyword>
<dbReference type="InterPro" id="IPR050495">
    <property type="entry name" value="ATG22/LtaA_families"/>
</dbReference>
<keyword evidence="4 6" id="KW-1133">Transmembrane helix</keyword>
<feature type="transmembrane region" description="Helical" evidence="6">
    <location>
        <begin position="399"/>
        <end position="418"/>
    </location>
</feature>
<dbReference type="SUPFAM" id="SSF103473">
    <property type="entry name" value="MFS general substrate transporter"/>
    <property type="match status" value="1"/>
</dbReference>
<dbReference type="RefSeq" id="WP_040199802.1">
    <property type="nucleotide sequence ID" value="NZ_CP010311.1"/>
</dbReference>
<reference evidence="8 9" key="1">
    <citation type="journal article" date="2015" name="Genome Announc.">
        <title>Genomes of Geoalkalibacter ferrihydriticus Z-0531T and Geoalkalibacter subterraneus Red1T, Two Haloalkaliphilic Metal-Reducing Deltaproteobacteria.</title>
        <authorList>
            <person name="Badalamenti J.P."/>
            <person name="Krajmalnik-Brown R."/>
            <person name="Torres C.I."/>
            <person name="Bond D.R."/>
        </authorList>
    </citation>
    <scope>NUCLEOTIDE SEQUENCE [LARGE SCALE GENOMIC DNA]</scope>
    <source>
        <strain evidence="8 9">Red1</strain>
    </source>
</reference>
<dbReference type="KEGG" id="gsb:GSUB_06340"/>
<keyword evidence="2" id="KW-0813">Transport</keyword>
<evidence type="ECO:0000313" key="9">
    <source>
        <dbReference type="Proteomes" id="UP000035036"/>
    </source>
</evidence>
<dbReference type="PANTHER" id="PTHR23519">
    <property type="entry name" value="AUTOPHAGY-RELATED PROTEIN 22"/>
    <property type="match status" value="1"/>
</dbReference>
<gene>
    <name evidence="8" type="ORF">GSUB_06340</name>
</gene>
<keyword evidence="9" id="KW-1185">Reference proteome</keyword>
<dbReference type="Gene3D" id="1.20.1250.20">
    <property type="entry name" value="MFS general substrate transporter like domains"/>
    <property type="match status" value="1"/>
</dbReference>